<organism evidence="5 6">
    <name type="scientific">Serpens gallinarum</name>
    <dbReference type="NCBI Taxonomy" id="2763075"/>
    <lineage>
        <taxon>Bacteria</taxon>
        <taxon>Pseudomonadati</taxon>
        <taxon>Pseudomonadota</taxon>
        <taxon>Gammaproteobacteria</taxon>
        <taxon>Pseudomonadales</taxon>
        <taxon>Pseudomonadaceae</taxon>
        <taxon>Pseudomonas</taxon>
    </lineage>
</organism>
<feature type="domain" description="HTH marR-type" evidence="4">
    <location>
        <begin position="4"/>
        <end position="137"/>
    </location>
</feature>
<evidence type="ECO:0000259" key="4">
    <source>
        <dbReference type="PROSITE" id="PS50995"/>
    </source>
</evidence>
<reference evidence="5 6" key="1">
    <citation type="submission" date="2020-08" db="EMBL/GenBank/DDBJ databases">
        <title>A Genomic Blueprint of the Chicken Gut Microbiome.</title>
        <authorList>
            <person name="Gilroy R."/>
            <person name="Ravi A."/>
            <person name="Getino M."/>
            <person name="Pursley I."/>
            <person name="Horton D.L."/>
            <person name="Alikhan N.-F."/>
            <person name="Baker D."/>
            <person name="Gharbi K."/>
            <person name="Hall N."/>
            <person name="Watson M."/>
            <person name="Adriaenssens E.M."/>
            <person name="Foster-Nyarko E."/>
            <person name="Jarju S."/>
            <person name="Secka A."/>
            <person name="Antonio M."/>
            <person name="Oren A."/>
            <person name="Chaudhuri R."/>
            <person name="La Ragione R.M."/>
            <person name="Hildebrand F."/>
            <person name="Pallen M.J."/>
        </authorList>
    </citation>
    <scope>NUCLEOTIDE SEQUENCE [LARGE SCALE GENOMIC DNA]</scope>
    <source>
        <strain evidence="5 6">Sa2CUA2</strain>
    </source>
</reference>
<gene>
    <name evidence="5" type="ORF">H9642_10210</name>
</gene>
<dbReference type="PROSITE" id="PS01117">
    <property type="entry name" value="HTH_MARR_1"/>
    <property type="match status" value="1"/>
</dbReference>
<comment type="caution">
    <text evidence="5">The sequence shown here is derived from an EMBL/GenBank/DDBJ whole genome shotgun (WGS) entry which is preliminary data.</text>
</comment>
<evidence type="ECO:0000313" key="6">
    <source>
        <dbReference type="Proteomes" id="UP000611945"/>
    </source>
</evidence>
<keyword evidence="6" id="KW-1185">Reference proteome</keyword>
<dbReference type="Gene3D" id="1.10.10.10">
    <property type="entry name" value="Winged helix-like DNA-binding domain superfamily/Winged helix DNA-binding domain"/>
    <property type="match status" value="1"/>
</dbReference>
<keyword evidence="2" id="KW-0238">DNA-binding</keyword>
<dbReference type="InterPro" id="IPR036388">
    <property type="entry name" value="WH-like_DNA-bd_sf"/>
</dbReference>
<dbReference type="RefSeq" id="WP_251836335.1">
    <property type="nucleotide sequence ID" value="NZ_JACSQG010000004.1"/>
</dbReference>
<dbReference type="SUPFAM" id="SSF46785">
    <property type="entry name" value="Winged helix' DNA-binding domain"/>
    <property type="match status" value="1"/>
</dbReference>
<sequence length="141" mass="15681">MSHDRRYIFLLNLAQKRLQRHIEQQTENRAGISAVQAGALFILQKQDGALSGELAAALDIAPSAMTGLADRMVRAGLIERRTDTLDRRINRLWLTDNGRAAATRALAELAPLNKALSEGFSEEEMAVISRWLGAVQQRFQP</sequence>
<dbReference type="PANTHER" id="PTHR42756">
    <property type="entry name" value="TRANSCRIPTIONAL REGULATOR, MARR"/>
    <property type="match status" value="1"/>
</dbReference>
<evidence type="ECO:0000256" key="1">
    <source>
        <dbReference type="ARBA" id="ARBA00023015"/>
    </source>
</evidence>
<proteinExistence type="predicted"/>
<dbReference type="InterPro" id="IPR036390">
    <property type="entry name" value="WH_DNA-bd_sf"/>
</dbReference>
<dbReference type="PROSITE" id="PS50995">
    <property type="entry name" value="HTH_MARR_2"/>
    <property type="match status" value="1"/>
</dbReference>
<keyword evidence="3" id="KW-0804">Transcription</keyword>
<evidence type="ECO:0000256" key="2">
    <source>
        <dbReference type="ARBA" id="ARBA00023125"/>
    </source>
</evidence>
<dbReference type="Pfam" id="PF12802">
    <property type="entry name" value="MarR_2"/>
    <property type="match status" value="1"/>
</dbReference>
<dbReference type="PANTHER" id="PTHR42756:SF1">
    <property type="entry name" value="TRANSCRIPTIONAL REPRESSOR OF EMRAB OPERON"/>
    <property type="match status" value="1"/>
</dbReference>
<evidence type="ECO:0000256" key="3">
    <source>
        <dbReference type="ARBA" id="ARBA00023163"/>
    </source>
</evidence>
<keyword evidence="1" id="KW-0805">Transcription regulation</keyword>
<name>A0ABR8TP87_9PSED</name>
<dbReference type="PRINTS" id="PR00598">
    <property type="entry name" value="HTHMARR"/>
</dbReference>
<dbReference type="SMART" id="SM00347">
    <property type="entry name" value="HTH_MARR"/>
    <property type="match status" value="1"/>
</dbReference>
<dbReference type="InterPro" id="IPR023187">
    <property type="entry name" value="Tscrpt_reg_MarR-type_CS"/>
</dbReference>
<dbReference type="InterPro" id="IPR000835">
    <property type="entry name" value="HTH_MarR-typ"/>
</dbReference>
<evidence type="ECO:0000313" key="5">
    <source>
        <dbReference type="EMBL" id="MBD7977561.1"/>
    </source>
</evidence>
<dbReference type="Proteomes" id="UP000611945">
    <property type="component" value="Unassembled WGS sequence"/>
</dbReference>
<accession>A0ABR8TP87</accession>
<protein>
    <submittedName>
        <fullName evidence="5">Winged helix-turn-helix transcriptional regulator</fullName>
    </submittedName>
</protein>
<dbReference type="EMBL" id="JACSQG010000004">
    <property type="protein sequence ID" value="MBD7977561.1"/>
    <property type="molecule type" value="Genomic_DNA"/>
</dbReference>